<feature type="compositionally biased region" description="Acidic residues" evidence="2">
    <location>
        <begin position="549"/>
        <end position="566"/>
    </location>
</feature>
<dbReference type="OrthoDB" id="2011986at2759"/>
<keyword evidence="1" id="KW-0175">Coiled coil</keyword>
<dbReference type="OMA" id="FEICHDM"/>
<accession>A0A642UJ99</accession>
<dbReference type="InterPro" id="IPR018810">
    <property type="entry name" value="UPF0662"/>
</dbReference>
<dbReference type="GO" id="GO:0005737">
    <property type="term" value="C:cytoplasm"/>
    <property type="evidence" value="ECO:0007669"/>
    <property type="project" value="TreeGrafter"/>
</dbReference>
<reference evidence="3 4" key="1">
    <citation type="submission" date="2019-07" db="EMBL/GenBank/DDBJ databases">
        <title>Genome assembly of two rare yeast pathogens: Diutina rugosa and Trichomonascus ciferrii.</title>
        <authorList>
            <person name="Mixao V."/>
            <person name="Saus E."/>
            <person name="Hansen A."/>
            <person name="Lass-Flor C."/>
            <person name="Gabaldon T."/>
        </authorList>
    </citation>
    <scope>NUCLEOTIDE SEQUENCE [LARGE SCALE GENOMIC DNA]</scope>
    <source>
        <strain evidence="3 4">CBS 613</strain>
    </source>
</reference>
<name>A0A642UJ99_DIURU</name>
<dbReference type="PANTHER" id="PTHR28086">
    <property type="entry name" value="UPF0662 PROTEIN YPL260W"/>
    <property type="match status" value="1"/>
</dbReference>
<protein>
    <submittedName>
        <fullName evidence="3">Uncharacterized protein</fullName>
    </submittedName>
</protein>
<dbReference type="Proteomes" id="UP000449547">
    <property type="component" value="Unassembled WGS sequence"/>
</dbReference>
<evidence type="ECO:0000313" key="4">
    <source>
        <dbReference type="Proteomes" id="UP000449547"/>
    </source>
</evidence>
<dbReference type="GO" id="GO:0005634">
    <property type="term" value="C:nucleus"/>
    <property type="evidence" value="ECO:0007669"/>
    <property type="project" value="TreeGrafter"/>
</dbReference>
<proteinExistence type="predicted"/>
<comment type="caution">
    <text evidence="3">The sequence shown here is derived from an EMBL/GenBank/DDBJ whole genome shotgun (WGS) entry which is preliminary data.</text>
</comment>
<gene>
    <name evidence="3" type="ORF">DIURU_004007</name>
</gene>
<feature type="region of interest" description="Disordered" evidence="2">
    <location>
        <begin position="502"/>
        <end position="566"/>
    </location>
</feature>
<feature type="region of interest" description="Disordered" evidence="2">
    <location>
        <begin position="354"/>
        <end position="376"/>
    </location>
</feature>
<organism evidence="3 4">
    <name type="scientific">Diutina rugosa</name>
    <name type="common">Yeast</name>
    <name type="synonym">Candida rugosa</name>
    <dbReference type="NCBI Taxonomy" id="5481"/>
    <lineage>
        <taxon>Eukaryota</taxon>
        <taxon>Fungi</taxon>
        <taxon>Dikarya</taxon>
        <taxon>Ascomycota</taxon>
        <taxon>Saccharomycotina</taxon>
        <taxon>Pichiomycetes</taxon>
        <taxon>Debaryomycetaceae</taxon>
        <taxon>Diutina</taxon>
    </lineage>
</organism>
<sequence length="566" mass="64894">MTRPSTPNPGRVPDYEKSLYDQFQLIYNDLLNLKNDRGRPLSSQQIYTVYDKFLNYVHELKLTRKDVELKGITVTTTATDRVIDDIWQLLSLCFVTCGLTKFAPATYSSLLAVSKLLHHLKECQVYTLDDLRPIKSRLEEIKQIIDNNDQEAESEHEGEFHHQEESLLLRNKLNEATSLYKELMEDFEEIPSDLESIYNKLLSLRKLMLKYITENVNVTPNDLKAIKIQLKEVMAQRGPDGKFHSKVVAHDDHKFQGLLNGLLEDVNNLLRDVQIKNDSISSLLDQKMVIDADDEATSMMNKLESLYNQLVQIRENLDNLYVTRRWDLRETDLYSYQKQLRQIEEERAEIGKQIAARGKPSAPPSGTTTPVSGGAAGVARPTTAATFLRKQQILILYLLRRCYSLVYKLLESSEPVSESLQPIHNQLSTVRQCLLELKRVDGLNNLRELYPFQFKLASLDNLRQDGKFIINGQIPEGQGTLNALLAECFDIIHELKIELEEKEETTETDADGPAPTITQTNDDTEVETKRNRFQSFLAADYDQDSHDESESDDDYDLSDAEGNDYY</sequence>
<evidence type="ECO:0000313" key="3">
    <source>
        <dbReference type="EMBL" id="KAA8899966.1"/>
    </source>
</evidence>
<evidence type="ECO:0000256" key="1">
    <source>
        <dbReference type="SAM" id="Coils"/>
    </source>
</evidence>
<dbReference type="PANTHER" id="PTHR28086:SF1">
    <property type="entry name" value="CU(2+) SUPPRESSING AND BLEOMYCIN SENSITIVE PROTEIN 1"/>
    <property type="match status" value="1"/>
</dbReference>
<evidence type="ECO:0000256" key="2">
    <source>
        <dbReference type="SAM" id="MobiDB-lite"/>
    </source>
</evidence>
<keyword evidence="4" id="KW-1185">Reference proteome</keyword>
<dbReference type="RefSeq" id="XP_034011177.1">
    <property type="nucleotide sequence ID" value="XM_034156833.1"/>
</dbReference>
<feature type="coiled-coil region" evidence="1">
    <location>
        <begin position="296"/>
        <end position="353"/>
    </location>
</feature>
<dbReference type="EMBL" id="SWFT01000119">
    <property type="protein sequence ID" value="KAA8899966.1"/>
    <property type="molecule type" value="Genomic_DNA"/>
</dbReference>
<dbReference type="GeneID" id="54782658"/>
<dbReference type="VEuPathDB" id="FungiDB:DIURU_004007"/>
<dbReference type="Pfam" id="PF10303">
    <property type="entry name" value="DUF2408"/>
    <property type="match status" value="2"/>
</dbReference>
<dbReference type="AlphaFoldDB" id="A0A642UJ99"/>